<dbReference type="SUPFAM" id="SSF101386">
    <property type="entry name" value="all-alpha NTP pyrophosphatases"/>
    <property type="match status" value="1"/>
</dbReference>
<keyword evidence="2" id="KW-1185">Reference proteome</keyword>
<dbReference type="Proteomes" id="UP001275436">
    <property type="component" value="Unassembled WGS sequence"/>
</dbReference>
<comment type="caution">
    <text evidence="1">The sequence shown here is derived from an EMBL/GenBank/DDBJ whole genome shotgun (WGS) entry which is preliminary data.</text>
</comment>
<name>A0ABQ5TQV2_9BACI</name>
<sequence>MPTYNKLVRDKIPEIIERKGGTYKIEKLDEVKYIQELKAKLKEELTEYLKSGNDVDAAMELADILEVMHSLSIIHGRTIEDIEAIRKQKYIERGGFEGQIYLFEAEDN</sequence>
<protein>
    <recommendedName>
        <fullName evidence="3">Phosphoribosyl-ATP pyrophosphohydrolase</fullName>
    </recommendedName>
</protein>
<dbReference type="InterPro" id="IPR038735">
    <property type="entry name" value="MSMEG_1276-like_NTP-PPase_dom"/>
</dbReference>
<evidence type="ECO:0000313" key="2">
    <source>
        <dbReference type="Proteomes" id="UP001275436"/>
    </source>
</evidence>
<gene>
    <name evidence="1" type="ORF">MACH08_38670</name>
</gene>
<accession>A0ABQ5TQV2</accession>
<proteinExistence type="predicted"/>
<dbReference type="EMBL" id="BSKO01000001">
    <property type="protein sequence ID" value="GLO68083.1"/>
    <property type="molecule type" value="Genomic_DNA"/>
</dbReference>
<dbReference type="RefSeq" id="WP_317958425.1">
    <property type="nucleotide sequence ID" value="NZ_BSKO01000001.1"/>
</dbReference>
<dbReference type="CDD" id="cd11532">
    <property type="entry name" value="NTP-PPase_COG4997"/>
    <property type="match status" value="1"/>
</dbReference>
<organism evidence="1 2">
    <name type="scientific">Oceanobacillus kimchii</name>
    <dbReference type="NCBI Taxonomy" id="746691"/>
    <lineage>
        <taxon>Bacteria</taxon>
        <taxon>Bacillati</taxon>
        <taxon>Bacillota</taxon>
        <taxon>Bacilli</taxon>
        <taxon>Bacillales</taxon>
        <taxon>Bacillaceae</taxon>
        <taxon>Oceanobacillus</taxon>
    </lineage>
</organism>
<reference evidence="1 2" key="1">
    <citation type="submission" date="2023-02" db="EMBL/GenBank/DDBJ databases">
        <title>Oceanobacillus kimchii IFOP_LL358 isolated form Alexandrium catenella lab strain.</title>
        <authorList>
            <person name="Gajardo G."/>
            <person name="Ueki S."/>
            <person name="Maruyama F."/>
        </authorList>
    </citation>
    <scope>NUCLEOTIDE SEQUENCE [LARGE SCALE GENOMIC DNA]</scope>
    <source>
        <strain evidence="1 2">IFOP_LL358</strain>
    </source>
</reference>
<evidence type="ECO:0008006" key="3">
    <source>
        <dbReference type="Google" id="ProtNLM"/>
    </source>
</evidence>
<evidence type="ECO:0000313" key="1">
    <source>
        <dbReference type="EMBL" id="GLO68083.1"/>
    </source>
</evidence>